<evidence type="ECO:0000313" key="8">
    <source>
        <dbReference type="EMBL" id="PZX62331.1"/>
    </source>
</evidence>
<gene>
    <name evidence="8" type="ORF">LX80_01813</name>
</gene>
<evidence type="ECO:0000256" key="4">
    <source>
        <dbReference type="ARBA" id="ARBA00022833"/>
    </source>
</evidence>
<dbReference type="InterPro" id="IPR001567">
    <property type="entry name" value="Pept_M3A_M3B_dom"/>
</dbReference>
<keyword evidence="2 6" id="KW-0479">Metal-binding</keyword>
<dbReference type="InterPro" id="IPR011976">
    <property type="entry name" value="Pept_M3B_oligopep-rel"/>
</dbReference>
<dbReference type="GO" id="GO:0046872">
    <property type="term" value="F:metal ion binding"/>
    <property type="evidence" value="ECO:0007669"/>
    <property type="project" value="UniProtKB-UniRule"/>
</dbReference>
<evidence type="ECO:0000259" key="7">
    <source>
        <dbReference type="Pfam" id="PF01432"/>
    </source>
</evidence>
<keyword evidence="3 6" id="KW-0378">Hydrolase</keyword>
<comment type="similarity">
    <text evidence="6">Belongs to the peptidase M3 family.</text>
</comment>
<dbReference type="GO" id="GO:0004222">
    <property type="term" value="F:metalloendopeptidase activity"/>
    <property type="evidence" value="ECO:0007669"/>
    <property type="project" value="InterPro"/>
</dbReference>
<proteinExistence type="inferred from homology"/>
<feature type="domain" description="Peptidase M3A/M3B catalytic" evidence="7">
    <location>
        <begin position="210"/>
        <end position="593"/>
    </location>
</feature>
<dbReference type="PANTHER" id="PTHR11804:SF48">
    <property type="entry name" value="PUTATIVE-RELATED"/>
    <property type="match status" value="1"/>
</dbReference>
<dbReference type="AlphaFoldDB" id="A0A2W7RPR4"/>
<name>A0A2W7RPR4_9BACT</name>
<evidence type="ECO:0000313" key="9">
    <source>
        <dbReference type="Proteomes" id="UP000249720"/>
    </source>
</evidence>
<dbReference type="Proteomes" id="UP000249720">
    <property type="component" value="Unassembled WGS sequence"/>
</dbReference>
<dbReference type="InterPro" id="IPR045090">
    <property type="entry name" value="Pept_M3A_M3B"/>
</dbReference>
<evidence type="ECO:0000256" key="2">
    <source>
        <dbReference type="ARBA" id="ARBA00022723"/>
    </source>
</evidence>
<comment type="cofactor">
    <cofactor evidence="6">
        <name>Zn(2+)</name>
        <dbReference type="ChEBI" id="CHEBI:29105"/>
    </cofactor>
    <text evidence="6">Binds 1 zinc ion.</text>
</comment>
<dbReference type="GO" id="GO:0006518">
    <property type="term" value="P:peptide metabolic process"/>
    <property type="evidence" value="ECO:0007669"/>
    <property type="project" value="TreeGrafter"/>
</dbReference>
<dbReference type="GO" id="GO:0006508">
    <property type="term" value="P:proteolysis"/>
    <property type="evidence" value="ECO:0007669"/>
    <property type="project" value="UniProtKB-KW"/>
</dbReference>
<dbReference type="PANTHER" id="PTHR11804">
    <property type="entry name" value="PROTEASE M3 THIMET OLIGOPEPTIDASE-RELATED"/>
    <property type="match status" value="1"/>
</dbReference>
<dbReference type="Gene3D" id="1.10.1370.30">
    <property type="match status" value="1"/>
</dbReference>
<reference evidence="8 9" key="1">
    <citation type="submission" date="2018-06" db="EMBL/GenBank/DDBJ databases">
        <title>Genomic Encyclopedia of Archaeal and Bacterial Type Strains, Phase II (KMG-II): from individual species to whole genera.</title>
        <authorList>
            <person name="Goeker M."/>
        </authorList>
    </citation>
    <scope>NUCLEOTIDE SEQUENCE [LARGE SCALE GENOMIC DNA]</scope>
    <source>
        <strain evidence="8 9">DSM 23241</strain>
    </source>
</reference>
<protein>
    <submittedName>
        <fullName evidence="8">Oligoendopeptidase F</fullName>
    </submittedName>
</protein>
<dbReference type="EMBL" id="QKZV01000005">
    <property type="protein sequence ID" value="PZX62331.1"/>
    <property type="molecule type" value="Genomic_DNA"/>
</dbReference>
<dbReference type="Pfam" id="PF01432">
    <property type="entry name" value="Peptidase_M3"/>
    <property type="match status" value="1"/>
</dbReference>
<keyword evidence="5 6" id="KW-0482">Metalloprotease</keyword>
<keyword evidence="9" id="KW-1185">Reference proteome</keyword>
<keyword evidence="4 6" id="KW-0862">Zinc</keyword>
<evidence type="ECO:0000256" key="6">
    <source>
        <dbReference type="RuleBase" id="RU003435"/>
    </source>
</evidence>
<comment type="caution">
    <text evidence="8">The sequence shown here is derived from an EMBL/GenBank/DDBJ whole genome shotgun (WGS) entry which is preliminary data.</text>
</comment>
<evidence type="ECO:0000256" key="3">
    <source>
        <dbReference type="ARBA" id="ARBA00022801"/>
    </source>
</evidence>
<sequence>MFLVPLCTFLLTGFVDYKALGHQFYHLNNLCMQETIVANANIEKLPRHFLPADFTVTTWELLEPYFVNLKERSINNVAELEDWLRDVSELEAVVSEDACWRQIKMTCDTTNPALEEAYNFFVMEIQPKIQPYADALNKKLINSPFVNELDQKQYFTYLRSVKKNIELFREANIPIQAELGVLQQQYGVIAGKMTVEVDGREYTLQQAAQFLESSDRSVRESVYRKIQERRLQDKDAMHQLYSQLIQKRHQVALNAGFANYRDYKFVELGRFDYTKEDCFQFHEAVKLHVLPIVNKIYEKKRQQLGLDTLRPWDTEAEPAGTQPLRPFKTGKELLEKTEACFRKMNPFFADCLVKMDQLHHFDLESRKGKAPGGYNCPLAESGAPFIFMNAAGQMSDVTTMVHEGGHAIHSFLAHHLPLSAFKEYPMEIAEVASMSMELFSMSHWDTFFDNEADLKRAKAHQLERTITIFPWIAIIDKFQHWVYENPNHTVEERTDNWMRILKEFSTDAIDYTGLDAYRAIGWQRQLHLFEVPFYYIEYGIAQLGAIGLWMQYIQNPEQALQNYMRALSLGGTKTLPELYAAAGLQFNLSPAHIKTLMEFVDAQMEAL</sequence>
<dbReference type="SUPFAM" id="SSF55486">
    <property type="entry name" value="Metalloproteases ('zincins'), catalytic domain"/>
    <property type="match status" value="1"/>
</dbReference>
<dbReference type="CDD" id="cd09606">
    <property type="entry name" value="M3B_PepF"/>
    <property type="match status" value="1"/>
</dbReference>
<keyword evidence="1 6" id="KW-0645">Protease</keyword>
<accession>A0A2W7RPR4</accession>
<evidence type="ECO:0000256" key="5">
    <source>
        <dbReference type="ARBA" id="ARBA00023049"/>
    </source>
</evidence>
<dbReference type="NCBIfam" id="TIGR02289">
    <property type="entry name" value="M3_not_pepF"/>
    <property type="match status" value="1"/>
</dbReference>
<evidence type="ECO:0000256" key="1">
    <source>
        <dbReference type="ARBA" id="ARBA00022670"/>
    </source>
</evidence>
<organism evidence="8 9">
    <name type="scientific">Hydrotalea sandarakina</name>
    <dbReference type="NCBI Taxonomy" id="1004304"/>
    <lineage>
        <taxon>Bacteria</taxon>
        <taxon>Pseudomonadati</taxon>
        <taxon>Bacteroidota</taxon>
        <taxon>Chitinophagia</taxon>
        <taxon>Chitinophagales</taxon>
        <taxon>Chitinophagaceae</taxon>
        <taxon>Hydrotalea</taxon>
    </lineage>
</organism>